<evidence type="ECO:0000256" key="2">
    <source>
        <dbReference type="ARBA" id="ARBA00008857"/>
    </source>
</evidence>
<evidence type="ECO:0000259" key="7">
    <source>
        <dbReference type="PROSITE" id="PS51898"/>
    </source>
</evidence>
<dbReference type="Proteomes" id="UP000260680">
    <property type="component" value="Unassembled WGS sequence"/>
</dbReference>
<evidence type="ECO:0000313" key="9">
    <source>
        <dbReference type="EMBL" id="RFZ77355.1"/>
    </source>
</evidence>
<name>A0A3E2N8L3_9FIRM</name>
<evidence type="ECO:0000256" key="6">
    <source>
        <dbReference type="PROSITE-ProRule" id="PRU01248"/>
    </source>
</evidence>
<dbReference type="GO" id="GO:0006310">
    <property type="term" value="P:DNA recombination"/>
    <property type="evidence" value="ECO:0007669"/>
    <property type="project" value="UniProtKB-KW"/>
</dbReference>
<dbReference type="RefSeq" id="WP_117418624.1">
    <property type="nucleotide sequence ID" value="NZ_QOHO01000064.1"/>
</dbReference>
<sequence>MAKAKKLPSGSWRCQVYDYTDDKGKRHYKSFTCDDPSPAGRRKAECMAAQYAQDKETRSRSEKTFGQALTDYITMREPVVSPRTILNYKRLQNKDLKLLCDIKIADITQEQIQEFVNQDTKSHSPKTVRDNHGLIAAVIKQERPEFALNTVLPKQVRPQLYIPSDEDVKRLIKLAANTDLELPILLAAFGPMRRGEICALNTENISGNVVHVCKNIVLSPDNTWVIKSPKSFAGDRFIDYPDFVAEKWKGLSGRITKLSPDNLSNRFARLLNSSGIPHFRFHDLRHYSASIQHALGIPDAYIMSRGGWGNDGVLKNVYRHAMTGKAQEMNKIANTYFSEMQHEMQHEKKEP</sequence>
<dbReference type="PROSITE" id="PS51898">
    <property type="entry name" value="TYR_RECOMBINASE"/>
    <property type="match status" value="1"/>
</dbReference>
<protein>
    <submittedName>
        <fullName evidence="9">Site-specific integrase</fullName>
    </submittedName>
</protein>
<keyword evidence="4 6" id="KW-0238">DNA-binding</keyword>
<accession>A0A3E2N8L3</accession>
<dbReference type="Pfam" id="PF00589">
    <property type="entry name" value="Phage_integrase"/>
    <property type="match status" value="1"/>
</dbReference>
<evidence type="ECO:0000256" key="1">
    <source>
        <dbReference type="ARBA" id="ARBA00003283"/>
    </source>
</evidence>
<evidence type="ECO:0000256" key="5">
    <source>
        <dbReference type="ARBA" id="ARBA00023172"/>
    </source>
</evidence>
<dbReference type="InterPro" id="IPR010998">
    <property type="entry name" value="Integrase_recombinase_N"/>
</dbReference>
<proteinExistence type="inferred from homology"/>
<dbReference type="OrthoDB" id="9785687at2"/>
<dbReference type="Gene3D" id="1.10.150.130">
    <property type="match status" value="1"/>
</dbReference>
<comment type="caution">
    <text evidence="9">The sequence shown here is derived from an EMBL/GenBank/DDBJ whole genome shotgun (WGS) entry which is preliminary data.</text>
</comment>
<organism evidence="9 10">
    <name type="scientific">Lacrimispora amygdalina</name>
    <dbReference type="NCBI Taxonomy" id="253257"/>
    <lineage>
        <taxon>Bacteria</taxon>
        <taxon>Bacillati</taxon>
        <taxon>Bacillota</taxon>
        <taxon>Clostridia</taxon>
        <taxon>Lachnospirales</taxon>
        <taxon>Lachnospiraceae</taxon>
        <taxon>Lacrimispora</taxon>
    </lineage>
</organism>
<keyword evidence="5" id="KW-0233">DNA recombination</keyword>
<dbReference type="PROSITE" id="PS51900">
    <property type="entry name" value="CB"/>
    <property type="match status" value="1"/>
</dbReference>
<dbReference type="Pfam" id="PF14659">
    <property type="entry name" value="Phage_int_SAM_3"/>
    <property type="match status" value="1"/>
</dbReference>
<keyword evidence="3" id="KW-0229">DNA integration</keyword>
<dbReference type="CDD" id="cd01189">
    <property type="entry name" value="INT_ICEBs1_C_like"/>
    <property type="match status" value="1"/>
</dbReference>
<dbReference type="GO" id="GO:0015074">
    <property type="term" value="P:DNA integration"/>
    <property type="evidence" value="ECO:0007669"/>
    <property type="project" value="UniProtKB-KW"/>
</dbReference>
<dbReference type="GO" id="GO:0003677">
    <property type="term" value="F:DNA binding"/>
    <property type="evidence" value="ECO:0007669"/>
    <property type="project" value="UniProtKB-UniRule"/>
</dbReference>
<evidence type="ECO:0000256" key="4">
    <source>
        <dbReference type="ARBA" id="ARBA00023125"/>
    </source>
</evidence>
<reference evidence="9 10" key="1">
    <citation type="submission" date="2018-07" db="EMBL/GenBank/DDBJ databases">
        <title>New species, Clostridium PI-S10-A1B.</title>
        <authorList>
            <person name="Krishna G."/>
            <person name="Summeta K."/>
            <person name="Shikha S."/>
            <person name="Prabhu P.B."/>
            <person name="Suresh K."/>
        </authorList>
    </citation>
    <scope>NUCLEOTIDE SEQUENCE [LARGE SCALE GENOMIC DNA]</scope>
    <source>
        <strain evidence="9 10">PI-S10-A1B</strain>
    </source>
</reference>
<dbReference type="InterPro" id="IPR002104">
    <property type="entry name" value="Integrase_catalytic"/>
</dbReference>
<comment type="function">
    <text evidence="1">Site-specific tyrosine recombinase, which acts by catalyzing the cutting and rejoining of the recombining DNA molecules.</text>
</comment>
<dbReference type="Gene3D" id="1.10.443.10">
    <property type="entry name" value="Intergrase catalytic core"/>
    <property type="match status" value="1"/>
</dbReference>
<feature type="domain" description="Core-binding (CB)" evidence="8">
    <location>
        <begin position="63"/>
        <end position="143"/>
    </location>
</feature>
<dbReference type="SUPFAM" id="SSF56349">
    <property type="entry name" value="DNA breaking-rejoining enzymes"/>
    <property type="match status" value="1"/>
</dbReference>
<dbReference type="InterPro" id="IPR011010">
    <property type="entry name" value="DNA_brk_join_enz"/>
</dbReference>
<evidence type="ECO:0000256" key="3">
    <source>
        <dbReference type="ARBA" id="ARBA00022908"/>
    </source>
</evidence>
<comment type="similarity">
    <text evidence="2">Belongs to the 'phage' integrase family.</text>
</comment>
<dbReference type="InterPro" id="IPR004107">
    <property type="entry name" value="Integrase_SAM-like_N"/>
</dbReference>
<evidence type="ECO:0000259" key="8">
    <source>
        <dbReference type="PROSITE" id="PS51900"/>
    </source>
</evidence>
<dbReference type="EMBL" id="QOHO01000064">
    <property type="protein sequence ID" value="RFZ77355.1"/>
    <property type="molecule type" value="Genomic_DNA"/>
</dbReference>
<feature type="domain" description="Tyr recombinase" evidence="7">
    <location>
        <begin position="158"/>
        <end position="334"/>
    </location>
</feature>
<dbReference type="InterPro" id="IPR013762">
    <property type="entry name" value="Integrase-like_cat_sf"/>
</dbReference>
<evidence type="ECO:0000313" key="10">
    <source>
        <dbReference type="Proteomes" id="UP000260680"/>
    </source>
</evidence>
<dbReference type="InterPro" id="IPR044068">
    <property type="entry name" value="CB"/>
</dbReference>
<dbReference type="AlphaFoldDB" id="A0A3E2N8L3"/>
<gene>
    <name evidence="9" type="ORF">DS742_19400</name>
</gene>